<gene>
    <name evidence="1" type="ORF">M9H77_05081</name>
</gene>
<name>A0ACC0CGB1_CATRO</name>
<keyword evidence="2" id="KW-1185">Reference proteome</keyword>
<protein>
    <submittedName>
        <fullName evidence="1">Uncharacterized protein</fullName>
    </submittedName>
</protein>
<dbReference type="EMBL" id="CM044701">
    <property type="protein sequence ID" value="KAI5683853.1"/>
    <property type="molecule type" value="Genomic_DNA"/>
</dbReference>
<reference evidence="2" key="1">
    <citation type="journal article" date="2023" name="Nat. Plants">
        <title>Single-cell RNA sequencing provides a high-resolution roadmap for understanding the multicellular compartmentation of specialized metabolism.</title>
        <authorList>
            <person name="Sun S."/>
            <person name="Shen X."/>
            <person name="Li Y."/>
            <person name="Li Y."/>
            <person name="Wang S."/>
            <person name="Li R."/>
            <person name="Zhang H."/>
            <person name="Shen G."/>
            <person name="Guo B."/>
            <person name="Wei J."/>
            <person name="Xu J."/>
            <person name="St-Pierre B."/>
            <person name="Chen S."/>
            <person name="Sun C."/>
        </authorList>
    </citation>
    <scope>NUCLEOTIDE SEQUENCE [LARGE SCALE GENOMIC DNA]</scope>
</reference>
<accession>A0ACC0CGB1</accession>
<comment type="caution">
    <text evidence="1">The sequence shown here is derived from an EMBL/GenBank/DDBJ whole genome shotgun (WGS) entry which is preliminary data.</text>
</comment>
<evidence type="ECO:0000313" key="1">
    <source>
        <dbReference type="EMBL" id="KAI5683853.1"/>
    </source>
</evidence>
<proteinExistence type="predicted"/>
<sequence>MVDLGNSTVLVNLEAIWEVSDDVTCKTDKENRIKLAKVRRPIFATTNRIERPTLKTKNRTTNFCVKQGNRDIRTPKTDDKEQNRMNFESQSKPSEQ</sequence>
<evidence type="ECO:0000313" key="2">
    <source>
        <dbReference type="Proteomes" id="UP001060085"/>
    </source>
</evidence>
<dbReference type="Proteomes" id="UP001060085">
    <property type="component" value="Linkage Group LG01"/>
</dbReference>
<organism evidence="1 2">
    <name type="scientific">Catharanthus roseus</name>
    <name type="common">Madagascar periwinkle</name>
    <name type="synonym">Vinca rosea</name>
    <dbReference type="NCBI Taxonomy" id="4058"/>
    <lineage>
        <taxon>Eukaryota</taxon>
        <taxon>Viridiplantae</taxon>
        <taxon>Streptophyta</taxon>
        <taxon>Embryophyta</taxon>
        <taxon>Tracheophyta</taxon>
        <taxon>Spermatophyta</taxon>
        <taxon>Magnoliopsida</taxon>
        <taxon>eudicotyledons</taxon>
        <taxon>Gunneridae</taxon>
        <taxon>Pentapetalae</taxon>
        <taxon>asterids</taxon>
        <taxon>lamiids</taxon>
        <taxon>Gentianales</taxon>
        <taxon>Apocynaceae</taxon>
        <taxon>Rauvolfioideae</taxon>
        <taxon>Vinceae</taxon>
        <taxon>Catharanthinae</taxon>
        <taxon>Catharanthus</taxon>
    </lineage>
</organism>